<reference evidence="1 2" key="1">
    <citation type="journal article" date="2015" name="Genome Announc.">
        <title>Expanding the biotechnology potential of lactobacilli through comparative genomics of 213 strains and associated genera.</title>
        <authorList>
            <person name="Sun Z."/>
            <person name="Harris H.M."/>
            <person name="McCann A."/>
            <person name="Guo C."/>
            <person name="Argimon S."/>
            <person name="Zhang W."/>
            <person name="Yang X."/>
            <person name="Jeffery I.B."/>
            <person name="Cooney J.C."/>
            <person name="Kagawa T.F."/>
            <person name="Liu W."/>
            <person name="Song Y."/>
            <person name="Salvetti E."/>
            <person name="Wrobel A."/>
            <person name="Rasinkangas P."/>
            <person name="Parkhill J."/>
            <person name="Rea M.C."/>
            <person name="O'Sullivan O."/>
            <person name="Ritari J."/>
            <person name="Douillard F.P."/>
            <person name="Paul Ross R."/>
            <person name="Yang R."/>
            <person name="Briner A.E."/>
            <person name="Felis G.E."/>
            <person name="de Vos W.M."/>
            <person name="Barrangou R."/>
            <person name="Klaenhammer T.R."/>
            <person name="Caufield P.W."/>
            <person name="Cui Y."/>
            <person name="Zhang H."/>
            <person name="O'Toole P.W."/>
        </authorList>
    </citation>
    <scope>NUCLEOTIDE SEQUENCE [LARGE SCALE GENOMIC DNA]</scope>
    <source>
        <strain evidence="1 2">JCM 17158</strain>
    </source>
</reference>
<dbReference type="EMBL" id="AZDJ01000032">
    <property type="protein sequence ID" value="KRK70336.1"/>
    <property type="molecule type" value="Genomic_DNA"/>
</dbReference>
<accession>A0A0R1JGC0</accession>
<organism evidence="1 2">
    <name type="scientific">Lacticaseibacillus nasuensis JCM 17158</name>
    <dbReference type="NCBI Taxonomy" id="1291734"/>
    <lineage>
        <taxon>Bacteria</taxon>
        <taxon>Bacillati</taxon>
        <taxon>Bacillota</taxon>
        <taxon>Bacilli</taxon>
        <taxon>Lactobacillales</taxon>
        <taxon>Lactobacillaceae</taxon>
        <taxon>Lacticaseibacillus</taxon>
    </lineage>
</organism>
<evidence type="ECO:0000313" key="1">
    <source>
        <dbReference type="EMBL" id="KRK70336.1"/>
    </source>
</evidence>
<keyword evidence="2" id="KW-1185">Reference proteome</keyword>
<dbReference type="STRING" id="1291734.FD02_GL000399"/>
<evidence type="ECO:0000313" key="2">
    <source>
        <dbReference type="Proteomes" id="UP000051804"/>
    </source>
</evidence>
<dbReference type="Proteomes" id="UP000051804">
    <property type="component" value="Unassembled WGS sequence"/>
</dbReference>
<protein>
    <submittedName>
        <fullName evidence="1">Uncharacterized protein</fullName>
    </submittedName>
</protein>
<gene>
    <name evidence="1" type="ORF">FD02_GL000399</name>
</gene>
<name>A0A0R1JGC0_9LACO</name>
<proteinExistence type="predicted"/>
<dbReference type="PATRIC" id="fig|1291734.4.peg.413"/>
<dbReference type="AlphaFoldDB" id="A0A0R1JGC0"/>
<comment type="caution">
    <text evidence="1">The sequence shown here is derived from an EMBL/GenBank/DDBJ whole genome shotgun (WGS) entry which is preliminary data.</text>
</comment>
<sequence>MTMVQADLWWPTWQTLPWKRQALLIHQISRYFLSPLLAVDDTVRVNVTYFGQTFTTYDLLCGGEWLRFIPGARHVLLGAPTPLPTAWQALLGAATLSPQTAVDVSPMLVARKAVPSLEQVIGRIDLTTQRFSGDHFTYVPVKPAVLAALQQAGEQNWPATVSGQGVSLHRQSDHHYQVAIRQDWQRPGLIHGLHRYGFDLLTEHQYEYVMSGGLAQATPWGNTLPAPLPRYVPNRFGLTVPVARAGSELIAEEWGKSTALQPPLAAAQVAALSPWFRTPAPAFATSTYRKVAVIRLD</sequence>